<dbReference type="InterPro" id="IPR057748">
    <property type="entry name" value="NFRKB_WH_2"/>
</dbReference>
<evidence type="ECO:0000256" key="2">
    <source>
        <dbReference type="ARBA" id="ARBA00023242"/>
    </source>
</evidence>
<dbReference type="PROSITE" id="PS51916">
    <property type="entry name" value="DEUBAD"/>
    <property type="match status" value="1"/>
</dbReference>
<reference evidence="5 6" key="1">
    <citation type="journal article" date="2020" name="IScience">
        <title>Genome Sequencing of the Endangered Kingdonia uniflora (Circaeasteraceae, Ranunculales) Reveals Potential Mechanisms of Evolutionary Specialization.</title>
        <authorList>
            <person name="Sun Y."/>
            <person name="Deng T."/>
            <person name="Zhang A."/>
            <person name="Moore M.J."/>
            <person name="Landis J.B."/>
            <person name="Lin N."/>
            <person name="Zhang H."/>
            <person name="Zhang X."/>
            <person name="Huang J."/>
            <person name="Zhang X."/>
            <person name="Sun H."/>
            <person name="Wang H."/>
        </authorList>
    </citation>
    <scope>NUCLEOTIDE SEQUENCE [LARGE SCALE GENOMIC DNA]</scope>
    <source>
        <strain evidence="5">TB1705</strain>
        <tissue evidence="5">Leaf</tissue>
    </source>
</reference>
<evidence type="ECO:0000256" key="1">
    <source>
        <dbReference type="ARBA" id="ARBA00004123"/>
    </source>
</evidence>
<keyword evidence="2" id="KW-0539">Nucleus</keyword>
<feature type="domain" description="DEUBAD" evidence="4">
    <location>
        <begin position="83"/>
        <end position="196"/>
    </location>
</feature>
<dbReference type="PANTHER" id="PTHR13052">
    <property type="entry name" value="NFRKB-RELATED"/>
    <property type="match status" value="1"/>
</dbReference>
<dbReference type="AlphaFoldDB" id="A0A7J7NV22"/>
<comment type="caution">
    <text evidence="5">The sequence shown here is derived from an EMBL/GenBank/DDBJ whole genome shotgun (WGS) entry which is preliminary data.</text>
</comment>
<dbReference type="GO" id="GO:0031011">
    <property type="term" value="C:Ino80 complex"/>
    <property type="evidence" value="ECO:0007669"/>
    <property type="project" value="InterPro"/>
</dbReference>
<dbReference type="Proteomes" id="UP000541444">
    <property type="component" value="Unassembled WGS sequence"/>
</dbReference>
<feature type="region of interest" description="Disordered" evidence="3">
    <location>
        <begin position="1104"/>
        <end position="1133"/>
    </location>
</feature>
<dbReference type="OrthoDB" id="70874at2759"/>
<feature type="compositionally biased region" description="Basic and acidic residues" evidence="3">
    <location>
        <begin position="744"/>
        <end position="754"/>
    </location>
</feature>
<evidence type="ECO:0000313" key="6">
    <source>
        <dbReference type="Proteomes" id="UP000541444"/>
    </source>
</evidence>
<feature type="region of interest" description="Disordered" evidence="3">
    <location>
        <begin position="730"/>
        <end position="754"/>
    </location>
</feature>
<feature type="compositionally biased region" description="Acidic residues" evidence="3">
    <location>
        <begin position="40"/>
        <end position="50"/>
    </location>
</feature>
<feature type="compositionally biased region" description="Acidic residues" evidence="3">
    <location>
        <begin position="538"/>
        <end position="554"/>
    </location>
</feature>
<protein>
    <recommendedName>
        <fullName evidence="4">DEUBAD domain-containing protein</fullName>
    </recommendedName>
</protein>
<dbReference type="Pfam" id="PF25793">
    <property type="entry name" value="WHD_2nd_NFRKB"/>
    <property type="match status" value="1"/>
</dbReference>
<dbReference type="EMBL" id="JACGCM010000544">
    <property type="protein sequence ID" value="KAF6171055.1"/>
    <property type="molecule type" value="Genomic_DNA"/>
</dbReference>
<sequence length="1232" mass="138451">MAIQKKLGVLRLEQREFTPISRESGSSDGDDEPRSSDSEFNGEGDVDMYDCDSGAGSDDGGVLELGGVMEEVCQVGNQKCSFPIELYDVPSLKEILSVDAWNDMLTEEDRFRLTEYLPDMDQWTLMFTLKELFTGVKLDFGSPLDRLLSMLKGGLCEPKVAQYQQCLKVLQKREHYHNLYKYQNSKISRYVQIKGLLENNNGYTIEERLRVLYSSRSQKDLMYPKMENQLLLTGSKDKKEANDVFQKIESNKVRPTLDYVGGAQPNPRGLLKLAPSTKELGGHVPPIHNGLVGKKTMLFDSRVALHQQRPVAYDSVSGNKTRGQIRDIDGSEKLVHARPNTTAEGGLLKQGIKRTILKTEVDTPTESLMGMPFLKNDSLYSHSKNKSMNRSPNMEKRVNGRNSFSYRTQDGEQRGKYHDKFQRSPVENHQHLLLKGIRVDWSEGTQPFRHKNAQQETYLTDQPVRSNEWDARNKKFMIGNKNMGYSPKREPYTTLPSPMNDPLFTSSDYRDRTSHLKIGRRTEQNGGSRDLRQHTPSEETESDDSSEEVGEEYDISTKYRYPSDVLKGGHSAYNKSTPDQKKAIMFDRNMYSSNQKSNIYDTNDMLNYPTGVLHKNNFSGSSKFTDDAKRQSHNLGKTGYVEERKWKGKADYDNNVPHSSYIGGEDGNFHATANKSVIKVPNFQKPDMLLLGCDTVTKKRKGKPDLEHVDGSDYLHSTPQQIDDILSLKKRGKRKPEAETGSVDPERAAADVEPETRPLKAPFTLITPTVHSGFSFSIVHLLSAVRMAMITDTDINTSENIEQKTLPSLTIQEIVNRVRSNPGDPSILETQEPLQDLVRGVLKIFSSKTAPLGSKGWKPLAVYEKSTKCWSWIGPVVSANSSDPEYIEEETSSGTWGLPHKVLVKLVDSFANWLKNGQVTLQQIGTLPPPPVALMQPYLDEKERFRDLRAQKSLTTITASCQEVRAYFRQEEFLRYSVPDRAFSYTAADGKKSIVAPLRRCGGKPTSKARDHFMLKPDRPPHITILCLVRDAASRLPGGIGTRADVCTLIRDSQYIVEDVSDAQVNQAVSGALDRLHYERDPCVQFDGDRKLWVYLHRDREEEDFEDDGTASTKKWKRQKKDPTEQSGGAGEQIAGVSGVGYDLSCDLNVDASAELIYNDLRPNIGEGATPFIGSVQGGLHPGRPGGSWNVIGLNPLRENKIICQENSANDDLDGETFSRRRHIGVLNGSLM</sequence>
<proteinExistence type="predicted"/>
<comment type="subcellular location">
    <subcellularLocation>
        <location evidence="1">Nucleus</location>
    </subcellularLocation>
</comment>
<accession>A0A7J7NV22</accession>
<name>A0A7J7NV22_9MAGN</name>
<dbReference type="PANTHER" id="PTHR13052:SF0">
    <property type="entry name" value="DNA-BINDING PROTEIN-LIKE"/>
    <property type="match status" value="1"/>
</dbReference>
<dbReference type="InterPro" id="IPR024867">
    <property type="entry name" value="NFRKB"/>
</dbReference>
<evidence type="ECO:0000259" key="4">
    <source>
        <dbReference type="PROSITE" id="PS51916"/>
    </source>
</evidence>
<dbReference type="InterPro" id="IPR044867">
    <property type="entry name" value="DEUBAD_dom"/>
</dbReference>
<dbReference type="CDD" id="cd21865">
    <property type="entry name" value="DEUBAD_NFRKB"/>
    <property type="match status" value="1"/>
</dbReference>
<gene>
    <name evidence="5" type="ORF">GIB67_014635</name>
</gene>
<evidence type="ECO:0000256" key="3">
    <source>
        <dbReference type="SAM" id="MobiDB-lite"/>
    </source>
</evidence>
<evidence type="ECO:0000313" key="5">
    <source>
        <dbReference type="EMBL" id="KAF6171055.1"/>
    </source>
</evidence>
<feature type="region of interest" description="Disordered" evidence="3">
    <location>
        <begin position="17"/>
        <end position="53"/>
    </location>
</feature>
<organism evidence="5 6">
    <name type="scientific">Kingdonia uniflora</name>
    <dbReference type="NCBI Taxonomy" id="39325"/>
    <lineage>
        <taxon>Eukaryota</taxon>
        <taxon>Viridiplantae</taxon>
        <taxon>Streptophyta</taxon>
        <taxon>Embryophyta</taxon>
        <taxon>Tracheophyta</taxon>
        <taxon>Spermatophyta</taxon>
        <taxon>Magnoliopsida</taxon>
        <taxon>Ranunculales</taxon>
        <taxon>Circaeasteraceae</taxon>
        <taxon>Kingdonia</taxon>
    </lineage>
</organism>
<feature type="region of interest" description="Disordered" evidence="3">
    <location>
        <begin position="479"/>
        <end position="557"/>
    </location>
</feature>
<keyword evidence="6" id="KW-1185">Reference proteome</keyword>